<keyword evidence="7" id="KW-1185">Reference proteome</keyword>
<evidence type="ECO:0000256" key="4">
    <source>
        <dbReference type="ARBA" id="ARBA00023163"/>
    </source>
</evidence>
<dbReference type="Pfam" id="PF00126">
    <property type="entry name" value="HTH_1"/>
    <property type="match status" value="1"/>
</dbReference>
<dbReference type="InterPro" id="IPR000847">
    <property type="entry name" value="LysR_HTH_N"/>
</dbReference>
<dbReference type="GO" id="GO:0000976">
    <property type="term" value="F:transcription cis-regulatory region binding"/>
    <property type="evidence" value="ECO:0007669"/>
    <property type="project" value="TreeGrafter"/>
</dbReference>
<keyword evidence="2" id="KW-0805">Transcription regulation</keyword>
<dbReference type="Proteomes" id="UP000295351">
    <property type="component" value="Unassembled WGS sequence"/>
</dbReference>
<dbReference type="GO" id="GO:0003700">
    <property type="term" value="F:DNA-binding transcription factor activity"/>
    <property type="evidence" value="ECO:0007669"/>
    <property type="project" value="InterPro"/>
</dbReference>
<dbReference type="PANTHER" id="PTHR30126">
    <property type="entry name" value="HTH-TYPE TRANSCRIPTIONAL REGULATOR"/>
    <property type="match status" value="1"/>
</dbReference>
<feature type="domain" description="HTH lysR-type" evidence="5">
    <location>
        <begin position="18"/>
        <end position="74"/>
    </location>
</feature>
<evidence type="ECO:0000256" key="1">
    <source>
        <dbReference type="ARBA" id="ARBA00009437"/>
    </source>
</evidence>
<accession>A0A4R2C4K8</accession>
<evidence type="ECO:0000259" key="5">
    <source>
        <dbReference type="PROSITE" id="PS50931"/>
    </source>
</evidence>
<dbReference type="SUPFAM" id="SSF46785">
    <property type="entry name" value="Winged helix' DNA-binding domain"/>
    <property type="match status" value="1"/>
</dbReference>
<dbReference type="EMBL" id="SLVX01000030">
    <property type="protein sequence ID" value="TCN35156.1"/>
    <property type="molecule type" value="Genomic_DNA"/>
</dbReference>
<protein>
    <submittedName>
        <fullName evidence="6">LysR family transcriptional regulator</fullName>
    </submittedName>
</protein>
<gene>
    <name evidence="6" type="ORF">EV665_13016</name>
</gene>
<keyword evidence="4" id="KW-0804">Transcription</keyword>
<comment type="similarity">
    <text evidence="1">Belongs to the LysR transcriptional regulatory family.</text>
</comment>
<dbReference type="Gene3D" id="1.10.10.10">
    <property type="entry name" value="Winged helix-like DNA-binding domain superfamily/Winged helix DNA-binding domain"/>
    <property type="match status" value="1"/>
</dbReference>
<sequence length="311" mass="34277">MINKVRHRVLNLSLGDAELRLLRVFASVVQHGGFSAAQSALGMTQATISTHMRHLEERLGLRLCSRGRSGFQMTDEGRLVYEAALELFGSLEKFQSRIGEAQGELTGSLSFGTVDAMITNHALDLQGALAAFHRAAPRVHLEIDVAAPQVLHQGLLNGSYQIVLMPSVGSVMPHFRSQPVFSEVQKLYCAEGHPLFIRPDADLTDEVLGSQSFAGRTYMLNETICGVNFTWAAATPHMEGTLLLLLSGAYIGFLPDHYAEEWVRNNRLRVLAPERMHFEDMFHIAYPRNKPSRAAETLAQAITANTQAVPA</sequence>
<comment type="caution">
    <text evidence="6">The sequence shown here is derived from an EMBL/GenBank/DDBJ whole genome shotgun (WGS) entry which is preliminary data.</text>
</comment>
<organism evidence="6 7">
    <name type="scientific">Shinella granuli</name>
    <dbReference type="NCBI Taxonomy" id="323621"/>
    <lineage>
        <taxon>Bacteria</taxon>
        <taxon>Pseudomonadati</taxon>
        <taxon>Pseudomonadota</taxon>
        <taxon>Alphaproteobacteria</taxon>
        <taxon>Hyphomicrobiales</taxon>
        <taxon>Rhizobiaceae</taxon>
        <taxon>Shinella</taxon>
    </lineage>
</organism>
<dbReference type="InterPro" id="IPR036390">
    <property type="entry name" value="WH_DNA-bd_sf"/>
</dbReference>
<keyword evidence="3" id="KW-0238">DNA-binding</keyword>
<dbReference type="Pfam" id="PF03466">
    <property type="entry name" value="LysR_substrate"/>
    <property type="match status" value="1"/>
</dbReference>
<dbReference type="PROSITE" id="PS50931">
    <property type="entry name" value="HTH_LYSR"/>
    <property type="match status" value="1"/>
</dbReference>
<reference evidence="6 7" key="1">
    <citation type="submission" date="2019-03" db="EMBL/GenBank/DDBJ databases">
        <title>Genomic Encyclopedia of Type Strains, Phase IV (KMG-IV): sequencing the most valuable type-strain genomes for metagenomic binning, comparative biology and taxonomic classification.</title>
        <authorList>
            <person name="Goeker M."/>
        </authorList>
    </citation>
    <scope>NUCLEOTIDE SEQUENCE [LARGE SCALE GENOMIC DNA]</scope>
    <source>
        <strain evidence="6 7">DSM 18401</strain>
    </source>
</reference>
<evidence type="ECO:0000313" key="6">
    <source>
        <dbReference type="EMBL" id="TCN35156.1"/>
    </source>
</evidence>
<dbReference type="InterPro" id="IPR036388">
    <property type="entry name" value="WH-like_DNA-bd_sf"/>
</dbReference>
<name>A0A4R2C4K8_SHIGR</name>
<dbReference type="SUPFAM" id="SSF53850">
    <property type="entry name" value="Periplasmic binding protein-like II"/>
    <property type="match status" value="1"/>
</dbReference>
<dbReference type="CDD" id="cd05466">
    <property type="entry name" value="PBP2_LTTR_substrate"/>
    <property type="match status" value="1"/>
</dbReference>
<proteinExistence type="inferred from homology"/>
<dbReference type="InterPro" id="IPR005119">
    <property type="entry name" value="LysR_subst-bd"/>
</dbReference>
<dbReference type="AlphaFoldDB" id="A0A4R2C4K8"/>
<evidence type="ECO:0000256" key="3">
    <source>
        <dbReference type="ARBA" id="ARBA00023125"/>
    </source>
</evidence>
<dbReference type="PANTHER" id="PTHR30126:SF98">
    <property type="entry name" value="HTH-TYPE TRANSCRIPTIONAL ACTIVATOR BAUR"/>
    <property type="match status" value="1"/>
</dbReference>
<dbReference type="RefSeq" id="WP_133036646.1">
    <property type="nucleotide sequence ID" value="NZ_BAABEI010000012.1"/>
</dbReference>
<dbReference type="Gene3D" id="3.40.190.290">
    <property type="match status" value="1"/>
</dbReference>
<evidence type="ECO:0000256" key="2">
    <source>
        <dbReference type="ARBA" id="ARBA00023015"/>
    </source>
</evidence>
<evidence type="ECO:0000313" key="7">
    <source>
        <dbReference type="Proteomes" id="UP000295351"/>
    </source>
</evidence>